<evidence type="ECO:0000313" key="2">
    <source>
        <dbReference type="EMBL" id="KAF1932790.1"/>
    </source>
</evidence>
<gene>
    <name evidence="2" type="ORF">M421DRAFT_249293</name>
</gene>
<organism evidence="2 3">
    <name type="scientific">Didymella exigua CBS 183.55</name>
    <dbReference type="NCBI Taxonomy" id="1150837"/>
    <lineage>
        <taxon>Eukaryota</taxon>
        <taxon>Fungi</taxon>
        <taxon>Dikarya</taxon>
        <taxon>Ascomycota</taxon>
        <taxon>Pezizomycotina</taxon>
        <taxon>Dothideomycetes</taxon>
        <taxon>Pleosporomycetidae</taxon>
        <taxon>Pleosporales</taxon>
        <taxon>Pleosporineae</taxon>
        <taxon>Didymellaceae</taxon>
        <taxon>Didymella</taxon>
    </lineage>
</organism>
<dbReference type="OrthoDB" id="3778226at2759"/>
<dbReference type="RefSeq" id="XP_033453038.1">
    <property type="nucleotide sequence ID" value="XM_033588590.1"/>
</dbReference>
<protein>
    <submittedName>
        <fullName evidence="2">Uncharacterized protein</fullName>
    </submittedName>
</protein>
<dbReference type="GeneID" id="54346237"/>
<name>A0A6A5RZN2_9PLEO</name>
<sequence>MQQQQFVPFVPPGLMPEAYATGSYLHYPMPHVGYLAPPSVLSIPPWHGGMIALSSIPNNAPSTGPDASSPQLLPAFIPKDADKQTAPASLPQRPATPPPTPPLHPLPPRPTPPFIVGSITDAYLRMEAAKRRHMRERVRRQWSSLQDALPARRMALTDFMVKKKTQRGHHKEVGTPEDMGVDAWASLPFAGEEADTECGAEKRAETAGVEKATCRFSCRLVTLM</sequence>
<feature type="compositionally biased region" description="Pro residues" evidence="1">
    <location>
        <begin position="94"/>
        <end position="112"/>
    </location>
</feature>
<dbReference type="AlphaFoldDB" id="A0A6A5RZN2"/>
<reference evidence="2" key="1">
    <citation type="journal article" date="2020" name="Stud. Mycol.">
        <title>101 Dothideomycetes genomes: a test case for predicting lifestyles and emergence of pathogens.</title>
        <authorList>
            <person name="Haridas S."/>
            <person name="Albert R."/>
            <person name="Binder M."/>
            <person name="Bloem J."/>
            <person name="Labutti K."/>
            <person name="Salamov A."/>
            <person name="Andreopoulos B."/>
            <person name="Baker S."/>
            <person name="Barry K."/>
            <person name="Bills G."/>
            <person name="Bluhm B."/>
            <person name="Cannon C."/>
            <person name="Castanera R."/>
            <person name="Culley D."/>
            <person name="Daum C."/>
            <person name="Ezra D."/>
            <person name="Gonzalez J."/>
            <person name="Henrissat B."/>
            <person name="Kuo A."/>
            <person name="Liang C."/>
            <person name="Lipzen A."/>
            <person name="Lutzoni F."/>
            <person name="Magnuson J."/>
            <person name="Mondo S."/>
            <person name="Nolan M."/>
            <person name="Ohm R."/>
            <person name="Pangilinan J."/>
            <person name="Park H.-J."/>
            <person name="Ramirez L."/>
            <person name="Alfaro M."/>
            <person name="Sun H."/>
            <person name="Tritt A."/>
            <person name="Yoshinaga Y."/>
            <person name="Zwiers L.-H."/>
            <person name="Turgeon B."/>
            <person name="Goodwin S."/>
            <person name="Spatafora J."/>
            <person name="Crous P."/>
            <person name="Grigoriev I."/>
        </authorList>
    </citation>
    <scope>NUCLEOTIDE SEQUENCE</scope>
    <source>
        <strain evidence="2">CBS 183.55</strain>
    </source>
</reference>
<evidence type="ECO:0000313" key="3">
    <source>
        <dbReference type="Proteomes" id="UP000800082"/>
    </source>
</evidence>
<proteinExistence type="predicted"/>
<dbReference type="Proteomes" id="UP000800082">
    <property type="component" value="Unassembled WGS sequence"/>
</dbReference>
<accession>A0A6A5RZN2</accession>
<dbReference type="EMBL" id="ML978958">
    <property type="protein sequence ID" value="KAF1932790.1"/>
    <property type="molecule type" value="Genomic_DNA"/>
</dbReference>
<evidence type="ECO:0000256" key="1">
    <source>
        <dbReference type="SAM" id="MobiDB-lite"/>
    </source>
</evidence>
<keyword evidence="3" id="KW-1185">Reference proteome</keyword>
<feature type="region of interest" description="Disordered" evidence="1">
    <location>
        <begin position="83"/>
        <end position="112"/>
    </location>
</feature>